<reference evidence="2 3" key="1">
    <citation type="submission" date="2021-05" db="EMBL/GenBank/DDBJ databases">
        <title>A Polyphasic approach of four new species of the genus Ohtaekwangia: Ohtaekwangia histidinii sp. nov., Ohtaekwangia cretensis sp. nov., Ohtaekwangia indiensis sp. nov., Ohtaekwangia reichenbachii sp. nov. from diverse environment.</title>
        <authorList>
            <person name="Octaviana S."/>
        </authorList>
    </citation>
    <scope>NUCLEOTIDE SEQUENCE [LARGE SCALE GENOMIC DNA]</scope>
    <source>
        <strain evidence="2 3">PWU4</strain>
    </source>
</reference>
<accession>A0AAP2DIC3</accession>
<keyword evidence="1" id="KW-0812">Transmembrane</keyword>
<sequence length="164" mass="18117">MTLEQPAFYFCGNVAIFVTMSAKKIKAVQRIAKSVTMIVLISVYALFSVGIIKATHFCMGREASVVFFSADAKKCPCSLFSGARDSCCDDAHELVKIEDDQQPVPVLSVVLPVWFELEKLYTEQLVAAATPSARPSFKITDPAPPKVPRFKIYCSFVFYDGLMA</sequence>
<name>A0AAP2DIC3_9BACT</name>
<keyword evidence="1" id="KW-1133">Transmembrane helix</keyword>
<proteinExistence type="predicted"/>
<evidence type="ECO:0008006" key="4">
    <source>
        <dbReference type="Google" id="ProtNLM"/>
    </source>
</evidence>
<dbReference type="EMBL" id="JAHESF010000002">
    <property type="protein sequence ID" value="MBT1695747.1"/>
    <property type="molecule type" value="Genomic_DNA"/>
</dbReference>
<dbReference type="InterPro" id="IPR058512">
    <property type="entry name" value="DUF8199"/>
</dbReference>
<comment type="caution">
    <text evidence="2">The sequence shown here is derived from an EMBL/GenBank/DDBJ whole genome shotgun (WGS) entry which is preliminary data.</text>
</comment>
<feature type="transmembrane region" description="Helical" evidence="1">
    <location>
        <begin position="34"/>
        <end position="52"/>
    </location>
</feature>
<dbReference type="RefSeq" id="WP_254160409.1">
    <property type="nucleotide sequence ID" value="NZ_JAHESF010000002.1"/>
</dbReference>
<organism evidence="2 3">
    <name type="scientific">Chryseosolibacter histidini</name>
    <dbReference type="NCBI Taxonomy" id="2782349"/>
    <lineage>
        <taxon>Bacteria</taxon>
        <taxon>Pseudomonadati</taxon>
        <taxon>Bacteroidota</taxon>
        <taxon>Cytophagia</taxon>
        <taxon>Cytophagales</taxon>
        <taxon>Chryseotaleaceae</taxon>
        <taxon>Chryseosolibacter</taxon>
    </lineage>
</organism>
<dbReference type="Proteomes" id="UP001319200">
    <property type="component" value="Unassembled WGS sequence"/>
</dbReference>
<dbReference type="AlphaFoldDB" id="A0AAP2DIC3"/>
<evidence type="ECO:0000313" key="2">
    <source>
        <dbReference type="EMBL" id="MBT1695747.1"/>
    </source>
</evidence>
<gene>
    <name evidence="2" type="ORF">KK083_02585</name>
</gene>
<keyword evidence="1" id="KW-0472">Membrane</keyword>
<evidence type="ECO:0000256" key="1">
    <source>
        <dbReference type="SAM" id="Phobius"/>
    </source>
</evidence>
<protein>
    <recommendedName>
        <fullName evidence="4">Transmembrane protein</fullName>
    </recommendedName>
</protein>
<dbReference type="Pfam" id="PF26622">
    <property type="entry name" value="DUF8199"/>
    <property type="match status" value="1"/>
</dbReference>
<keyword evidence="3" id="KW-1185">Reference proteome</keyword>
<feature type="transmembrane region" description="Helical" evidence="1">
    <location>
        <begin position="6"/>
        <end position="22"/>
    </location>
</feature>
<evidence type="ECO:0000313" key="3">
    <source>
        <dbReference type="Proteomes" id="UP001319200"/>
    </source>
</evidence>